<evidence type="ECO:0000313" key="4">
    <source>
        <dbReference type="EMBL" id="MDT0346911.1"/>
    </source>
</evidence>
<feature type="transmembrane region" description="Helical" evidence="1">
    <location>
        <begin position="428"/>
        <end position="450"/>
    </location>
</feature>
<dbReference type="Gene3D" id="3.40.710.10">
    <property type="entry name" value="DD-peptidase/beta-lactamase superfamily"/>
    <property type="match status" value="1"/>
</dbReference>
<dbReference type="PANTHER" id="PTHR46825">
    <property type="entry name" value="D-ALANYL-D-ALANINE-CARBOXYPEPTIDASE/ENDOPEPTIDASE AMPH"/>
    <property type="match status" value="1"/>
</dbReference>
<dbReference type="Proteomes" id="UP001183246">
    <property type="component" value="Unassembled WGS sequence"/>
</dbReference>
<dbReference type="InterPro" id="IPR050491">
    <property type="entry name" value="AmpC-like"/>
</dbReference>
<keyword evidence="1" id="KW-0812">Transmembrane</keyword>
<dbReference type="PANTHER" id="PTHR46825:SF9">
    <property type="entry name" value="BETA-LACTAMASE-RELATED DOMAIN-CONTAINING PROTEIN"/>
    <property type="match status" value="1"/>
</dbReference>
<accession>A0ABU2MZ37</accession>
<feature type="transmembrane region" description="Helical" evidence="1">
    <location>
        <begin position="470"/>
        <end position="489"/>
    </location>
</feature>
<dbReference type="InterPro" id="IPR012338">
    <property type="entry name" value="Beta-lactam/transpept-like"/>
</dbReference>
<dbReference type="RefSeq" id="WP_311708037.1">
    <property type="nucleotide sequence ID" value="NZ_JAVREL010000025.1"/>
</dbReference>
<evidence type="ECO:0000256" key="2">
    <source>
        <dbReference type="SAM" id="SignalP"/>
    </source>
</evidence>
<keyword evidence="1" id="KW-0472">Membrane</keyword>
<comment type="caution">
    <text evidence="4">The sequence shown here is derived from an EMBL/GenBank/DDBJ whole genome shotgun (WGS) entry which is preliminary data.</text>
</comment>
<sequence>MRTRTRVLAAFSAALALCVTPPAFAQGVNSSAEQGERASEIDAYLRERTNASGAPGVAYAVVTPESVEHIGTWGDTGNGQPVTETTPFLWGSVAKPVTATAVMTLAEDGALDLDRPVRAYLPSFALADGAGDAITVRQLLDQTSGIPEGTGATDRFGERSDPYGEAVADLADVAPLSPPGEKFEYSSANYLVLGAVVQAVSGRPFAEYLRDHVLDPLDMSGAITSPREARAAQLPGGHSHAFGQPVGVPLRYDETGASYGYLGGTVEDLAHFAMAHLNEGRYGSARVLDPASVATAHDGTARISDTLRYGLGWRDDDRNADLGTRMVWHTGAAPGYFAAVVLLPELNRGIVMTQNIYGFFQDSELVGTALGAARILAGGQPEPVSGDITYPLLLAVLLAVLAGAAAVLIWSLYRMFRPSNAPRGPARILTAMACWVLGGLALAHLAVVLLPRTAGADLRLVRLWAPDVGWLLVATAVAGPAVAAARLICGCRHLQRARAQRLLAARRPARTGP</sequence>
<keyword evidence="5" id="KW-1185">Reference proteome</keyword>
<keyword evidence="2" id="KW-0732">Signal</keyword>
<dbReference type="EC" id="3.1.1.103" evidence="4"/>
<dbReference type="Pfam" id="PF00144">
    <property type="entry name" value="Beta-lactamase"/>
    <property type="match status" value="1"/>
</dbReference>
<evidence type="ECO:0000259" key="3">
    <source>
        <dbReference type="Pfam" id="PF00144"/>
    </source>
</evidence>
<feature type="domain" description="Beta-lactamase-related" evidence="3">
    <location>
        <begin position="42"/>
        <end position="358"/>
    </location>
</feature>
<feature type="chain" id="PRO_5047062402" evidence="2">
    <location>
        <begin position="26"/>
        <end position="513"/>
    </location>
</feature>
<reference evidence="5" key="1">
    <citation type="submission" date="2023-07" db="EMBL/GenBank/DDBJ databases">
        <title>30 novel species of actinomycetes from the DSMZ collection.</title>
        <authorList>
            <person name="Nouioui I."/>
        </authorList>
    </citation>
    <scope>NUCLEOTIDE SEQUENCE [LARGE SCALE GENOMIC DNA]</scope>
    <source>
        <strain evidence="5">DSM 44938</strain>
    </source>
</reference>
<feature type="signal peptide" evidence="2">
    <location>
        <begin position="1"/>
        <end position="25"/>
    </location>
</feature>
<evidence type="ECO:0000313" key="5">
    <source>
        <dbReference type="Proteomes" id="UP001183246"/>
    </source>
</evidence>
<organism evidence="4 5">
    <name type="scientific">Streptomyces litchfieldiae</name>
    <dbReference type="NCBI Taxonomy" id="3075543"/>
    <lineage>
        <taxon>Bacteria</taxon>
        <taxon>Bacillati</taxon>
        <taxon>Actinomycetota</taxon>
        <taxon>Actinomycetes</taxon>
        <taxon>Kitasatosporales</taxon>
        <taxon>Streptomycetaceae</taxon>
        <taxon>Streptomyces</taxon>
    </lineage>
</organism>
<keyword evidence="4" id="KW-0378">Hydrolase</keyword>
<evidence type="ECO:0000256" key="1">
    <source>
        <dbReference type="SAM" id="Phobius"/>
    </source>
</evidence>
<proteinExistence type="predicted"/>
<feature type="transmembrane region" description="Helical" evidence="1">
    <location>
        <begin position="390"/>
        <end position="416"/>
    </location>
</feature>
<name>A0ABU2MZ37_9ACTN</name>
<keyword evidence="1" id="KW-1133">Transmembrane helix</keyword>
<gene>
    <name evidence="4" type="ORF">RM590_30665</name>
</gene>
<dbReference type="EMBL" id="JAVREL010000025">
    <property type="protein sequence ID" value="MDT0346911.1"/>
    <property type="molecule type" value="Genomic_DNA"/>
</dbReference>
<dbReference type="InterPro" id="IPR001466">
    <property type="entry name" value="Beta-lactam-related"/>
</dbReference>
<dbReference type="GO" id="GO:0016787">
    <property type="term" value="F:hydrolase activity"/>
    <property type="evidence" value="ECO:0007669"/>
    <property type="project" value="UniProtKB-KW"/>
</dbReference>
<dbReference type="SUPFAM" id="SSF56601">
    <property type="entry name" value="beta-lactamase/transpeptidase-like"/>
    <property type="match status" value="1"/>
</dbReference>
<protein>
    <submittedName>
        <fullName evidence="4">Serine hydrolase domain-containing protein</fullName>
        <ecNumber evidence="4">3.1.1.103</ecNumber>
    </submittedName>
</protein>